<dbReference type="PANTHER" id="PTHR34071:SF2">
    <property type="entry name" value="FLAVIN-NUCLEOTIDE-BINDING PROTEIN"/>
    <property type="match status" value="1"/>
</dbReference>
<dbReference type="InterPro" id="IPR012349">
    <property type="entry name" value="Split_barrel_FMN-bd"/>
</dbReference>
<dbReference type="AlphaFoldDB" id="A0AAW9RGK8"/>
<protein>
    <submittedName>
        <fullName evidence="1">Pyridoxamine 5'-phosphate oxidase family protein</fullName>
    </submittedName>
</protein>
<dbReference type="InterPro" id="IPR024747">
    <property type="entry name" value="Pyridox_Oxase-rel"/>
</dbReference>
<dbReference type="PANTHER" id="PTHR34071">
    <property type="entry name" value="5-NITROIMIDAZOLE ANTIBIOTICS RESISTANCE PROTEIN, NIMA-FAMILY-RELATED PROTEIN-RELATED"/>
    <property type="match status" value="1"/>
</dbReference>
<comment type="caution">
    <text evidence="1">The sequence shown here is derived from an EMBL/GenBank/DDBJ whole genome shotgun (WGS) entry which is preliminary data.</text>
</comment>
<dbReference type="Proteomes" id="UP001359886">
    <property type="component" value="Unassembled WGS sequence"/>
</dbReference>
<dbReference type="RefSeq" id="WP_354695875.1">
    <property type="nucleotide sequence ID" value="NZ_JAZHOG010000008.1"/>
</dbReference>
<evidence type="ECO:0000313" key="1">
    <source>
        <dbReference type="EMBL" id="MEJ8568554.1"/>
    </source>
</evidence>
<keyword evidence="2" id="KW-1185">Reference proteome</keyword>
<dbReference type="Gene3D" id="2.30.110.10">
    <property type="entry name" value="Electron Transport, Fmn-binding Protein, Chain A"/>
    <property type="match status" value="1"/>
</dbReference>
<proteinExistence type="predicted"/>
<name>A0AAW9RGK8_9GAMM</name>
<reference evidence="1 2" key="1">
    <citation type="submission" date="2024-02" db="EMBL/GenBank/DDBJ databases">
        <title>A novel Wenzhouxiangellaceae bacterium, isolated from coastal sediments.</title>
        <authorList>
            <person name="Du Z.-J."/>
            <person name="Ye Y.-Q."/>
            <person name="Zhang X.-Y."/>
        </authorList>
    </citation>
    <scope>NUCLEOTIDE SEQUENCE [LARGE SCALE GENOMIC DNA]</scope>
    <source>
        <strain evidence="1 2">CH-27</strain>
    </source>
</reference>
<accession>A0AAW9RGK8</accession>
<dbReference type="EMBL" id="JAZHOG010000008">
    <property type="protein sequence ID" value="MEJ8568554.1"/>
    <property type="molecule type" value="Genomic_DNA"/>
</dbReference>
<dbReference type="Pfam" id="PF12900">
    <property type="entry name" value="Pyridox_ox_2"/>
    <property type="match status" value="1"/>
</dbReference>
<evidence type="ECO:0000313" key="2">
    <source>
        <dbReference type="Proteomes" id="UP001359886"/>
    </source>
</evidence>
<organism evidence="1 2">
    <name type="scientific">Elongatibacter sediminis</name>
    <dbReference type="NCBI Taxonomy" id="3119006"/>
    <lineage>
        <taxon>Bacteria</taxon>
        <taxon>Pseudomonadati</taxon>
        <taxon>Pseudomonadota</taxon>
        <taxon>Gammaproteobacteria</taxon>
        <taxon>Chromatiales</taxon>
        <taxon>Wenzhouxiangellaceae</taxon>
        <taxon>Elongatibacter</taxon>
    </lineage>
</organism>
<gene>
    <name evidence="1" type="ORF">V3330_13055</name>
</gene>
<sequence>MTDKPAPKPDTRFRRLKEKGSRDFQLACSIVDEARIGHVGFADEGQPYVVPMAVARDQHQLLLHGSVASRLMQQLASGLPCCVTITHLDGLVLARSAFNSSMHYRSLMVFGRASPVTDPDEKARCLEVLTDHLLPGRREELRASTPQEINATQVLAIPLEVFTVKISEGPPDDPARDLGAGIWAGVVPLRTVAGEPIRDPELDSAIPLPDYLGEL</sequence>
<dbReference type="SUPFAM" id="SSF50475">
    <property type="entry name" value="FMN-binding split barrel"/>
    <property type="match status" value="1"/>
</dbReference>